<keyword evidence="4" id="KW-1185">Reference proteome</keyword>
<keyword evidence="2" id="KW-0472">Membrane</keyword>
<accession>A0ABP5NH20</accession>
<evidence type="ECO:0000313" key="4">
    <source>
        <dbReference type="Proteomes" id="UP001500432"/>
    </source>
</evidence>
<protein>
    <recommendedName>
        <fullName evidence="5">Cell wall-active antibiotics response LiaF-like C-terminal domain-containing protein</fullName>
    </recommendedName>
</protein>
<feature type="transmembrane region" description="Helical" evidence="2">
    <location>
        <begin position="120"/>
        <end position="139"/>
    </location>
</feature>
<feature type="transmembrane region" description="Helical" evidence="2">
    <location>
        <begin position="63"/>
        <end position="83"/>
    </location>
</feature>
<comment type="caution">
    <text evidence="3">The sequence shown here is derived from an EMBL/GenBank/DDBJ whole genome shotgun (WGS) entry which is preliminary data.</text>
</comment>
<proteinExistence type="predicted"/>
<dbReference type="Proteomes" id="UP001500432">
    <property type="component" value="Unassembled WGS sequence"/>
</dbReference>
<reference evidence="4" key="1">
    <citation type="journal article" date="2019" name="Int. J. Syst. Evol. Microbiol.">
        <title>The Global Catalogue of Microorganisms (GCM) 10K type strain sequencing project: providing services to taxonomists for standard genome sequencing and annotation.</title>
        <authorList>
            <consortium name="The Broad Institute Genomics Platform"/>
            <consortium name="The Broad Institute Genome Sequencing Center for Infectious Disease"/>
            <person name="Wu L."/>
            <person name="Ma J."/>
        </authorList>
    </citation>
    <scope>NUCLEOTIDE SEQUENCE [LARGE SCALE GENOMIC DNA]</scope>
    <source>
        <strain evidence="4">JCM 16034</strain>
    </source>
</reference>
<feature type="compositionally biased region" description="Low complexity" evidence="1">
    <location>
        <begin position="1"/>
        <end position="15"/>
    </location>
</feature>
<feature type="region of interest" description="Disordered" evidence="1">
    <location>
        <begin position="1"/>
        <end position="20"/>
    </location>
</feature>
<gene>
    <name evidence="3" type="ORF">GCM10009849_13410</name>
</gene>
<evidence type="ECO:0000256" key="2">
    <source>
        <dbReference type="SAM" id="Phobius"/>
    </source>
</evidence>
<evidence type="ECO:0000313" key="3">
    <source>
        <dbReference type="EMBL" id="GAA2198915.1"/>
    </source>
</evidence>
<evidence type="ECO:0008006" key="5">
    <source>
        <dbReference type="Google" id="ProtNLM"/>
    </source>
</evidence>
<organism evidence="3 4">
    <name type="scientific">Sinomonas flava</name>
    <dbReference type="NCBI Taxonomy" id="496857"/>
    <lineage>
        <taxon>Bacteria</taxon>
        <taxon>Bacillati</taxon>
        <taxon>Actinomycetota</taxon>
        <taxon>Actinomycetes</taxon>
        <taxon>Micrococcales</taxon>
        <taxon>Micrococcaceae</taxon>
        <taxon>Sinomonas</taxon>
    </lineage>
</organism>
<dbReference type="EMBL" id="BAAAQW010000003">
    <property type="protein sequence ID" value="GAA2198915.1"/>
    <property type="molecule type" value="Genomic_DNA"/>
</dbReference>
<keyword evidence="2" id="KW-1133">Transmembrane helix</keyword>
<evidence type="ECO:0000256" key="1">
    <source>
        <dbReference type="SAM" id="MobiDB-lite"/>
    </source>
</evidence>
<name>A0ABP5NH20_9MICC</name>
<sequence length="262" mass="25896">MAPDAAVPADNAVPPDDVPPPLYASAVPYGPAYGTAPAPSGHAPGAPAPTVVRPSRPGPGGPYATVVVGLAVIVAAVLLAFQLAGTPLVDPASGAIWAVAAAVVGIGIIVAGLRGRSSGILSFFAVVALAGAAVTQPAYQLSQTPGVVDLSPSTVAQATAGYSLTGASGQLDLRALDTAGTLASDAAVPVDATMSSLKITVPKDVPVRVEADSVLSTVNFGSKSLSGITAKDSETYNADRAGSALVVRVHATMSSIEIQQER</sequence>
<keyword evidence="2" id="KW-0812">Transmembrane</keyword>
<feature type="transmembrane region" description="Helical" evidence="2">
    <location>
        <begin position="95"/>
        <end position="113"/>
    </location>
</feature>